<evidence type="ECO:0000313" key="1">
    <source>
        <dbReference type="EMBL" id="KAK9753526.1"/>
    </source>
</evidence>
<keyword evidence="2" id="KW-1185">Reference proteome</keyword>
<reference evidence="1 2" key="1">
    <citation type="journal article" date="2024" name="BMC Genomics">
        <title>De novo assembly and annotation of Popillia japonica's genome with initial clues to its potential as an invasive pest.</title>
        <authorList>
            <person name="Cucini C."/>
            <person name="Boschi S."/>
            <person name="Funari R."/>
            <person name="Cardaioli E."/>
            <person name="Iannotti N."/>
            <person name="Marturano G."/>
            <person name="Paoli F."/>
            <person name="Bruttini M."/>
            <person name="Carapelli A."/>
            <person name="Frati F."/>
            <person name="Nardi F."/>
        </authorList>
    </citation>
    <scope>NUCLEOTIDE SEQUENCE [LARGE SCALE GENOMIC DNA]</scope>
    <source>
        <strain evidence="1">DMR45628</strain>
    </source>
</reference>
<sequence length="87" mass="10096">MENYDRMLALGYLGFGTRSQFVDHGFLNQEWIERIMLALGYLGFGTRSQFVDHGFLNQEWIERITVTAYAGDLVIVLEPMDLRGLMF</sequence>
<dbReference type="AlphaFoldDB" id="A0AAW1N4C1"/>
<dbReference type="Proteomes" id="UP001458880">
    <property type="component" value="Unassembled WGS sequence"/>
</dbReference>
<name>A0AAW1N4C1_POPJA</name>
<proteinExistence type="predicted"/>
<accession>A0AAW1N4C1</accession>
<gene>
    <name evidence="1" type="ORF">QE152_g2017</name>
</gene>
<protein>
    <submittedName>
        <fullName evidence="1">Uncharacterized protein</fullName>
    </submittedName>
</protein>
<evidence type="ECO:0000313" key="2">
    <source>
        <dbReference type="Proteomes" id="UP001458880"/>
    </source>
</evidence>
<comment type="caution">
    <text evidence="1">The sequence shown here is derived from an EMBL/GenBank/DDBJ whole genome shotgun (WGS) entry which is preliminary data.</text>
</comment>
<organism evidence="1 2">
    <name type="scientific">Popillia japonica</name>
    <name type="common">Japanese beetle</name>
    <dbReference type="NCBI Taxonomy" id="7064"/>
    <lineage>
        <taxon>Eukaryota</taxon>
        <taxon>Metazoa</taxon>
        <taxon>Ecdysozoa</taxon>
        <taxon>Arthropoda</taxon>
        <taxon>Hexapoda</taxon>
        <taxon>Insecta</taxon>
        <taxon>Pterygota</taxon>
        <taxon>Neoptera</taxon>
        <taxon>Endopterygota</taxon>
        <taxon>Coleoptera</taxon>
        <taxon>Polyphaga</taxon>
        <taxon>Scarabaeiformia</taxon>
        <taxon>Scarabaeidae</taxon>
        <taxon>Rutelinae</taxon>
        <taxon>Popillia</taxon>
    </lineage>
</organism>
<dbReference type="EMBL" id="JASPKY010000013">
    <property type="protein sequence ID" value="KAK9753526.1"/>
    <property type="molecule type" value="Genomic_DNA"/>
</dbReference>